<evidence type="ECO:0000313" key="2">
    <source>
        <dbReference type="Proteomes" id="UP000708148"/>
    </source>
</evidence>
<reference evidence="1" key="1">
    <citation type="submission" date="2020-12" db="EMBL/GenBank/DDBJ databases">
        <authorList>
            <person name="Iha C."/>
        </authorList>
    </citation>
    <scope>NUCLEOTIDE SEQUENCE</scope>
</reference>
<gene>
    <name evidence="1" type="ORF">OSTQU699_LOCUS7583</name>
</gene>
<dbReference type="SUPFAM" id="SSF53383">
    <property type="entry name" value="PLP-dependent transferases"/>
    <property type="match status" value="1"/>
</dbReference>
<dbReference type="InterPro" id="IPR015424">
    <property type="entry name" value="PyrdxlP-dep_Trfase"/>
</dbReference>
<organism evidence="1 2">
    <name type="scientific">Ostreobium quekettii</name>
    <dbReference type="NCBI Taxonomy" id="121088"/>
    <lineage>
        <taxon>Eukaryota</taxon>
        <taxon>Viridiplantae</taxon>
        <taxon>Chlorophyta</taxon>
        <taxon>core chlorophytes</taxon>
        <taxon>Ulvophyceae</taxon>
        <taxon>TCBD clade</taxon>
        <taxon>Bryopsidales</taxon>
        <taxon>Ostreobineae</taxon>
        <taxon>Ostreobiaceae</taxon>
        <taxon>Ostreobium</taxon>
    </lineage>
</organism>
<dbReference type="InterPro" id="IPR015422">
    <property type="entry name" value="PyrdxlP-dep_Trfase_small"/>
</dbReference>
<dbReference type="EMBL" id="CAJHUC010001748">
    <property type="protein sequence ID" value="CAD7702226.1"/>
    <property type="molecule type" value="Genomic_DNA"/>
</dbReference>
<name>A0A8S1J9K1_9CHLO</name>
<dbReference type="Gene3D" id="1.10.260.50">
    <property type="match status" value="1"/>
</dbReference>
<dbReference type="Gene3D" id="3.90.1150.10">
    <property type="entry name" value="Aspartate Aminotransferase, domain 1"/>
    <property type="match status" value="1"/>
</dbReference>
<dbReference type="AlphaFoldDB" id="A0A8S1J9K1"/>
<keyword evidence="2" id="KW-1185">Reference proteome</keyword>
<sequence>MGPDDGWTGRGLPITEETGCVYLDYNATTPIYPEVAEAMSPYLHRYFG</sequence>
<proteinExistence type="predicted"/>
<accession>A0A8S1J9K1</accession>
<evidence type="ECO:0008006" key="3">
    <source>
        <dbReference type="Google" id="ProtNLM"/>
    </source>
</evidence>
<comment type="caution">
    <text evidence="1">The sequence shown here is derived from an EMBL/GenBank/DDBJ whole genome shotgun (WGS) entry which is preliminary data.</text>
</comment>
<dbReference type="Proteomes" id="UP000708148">
    <property type="component" value="Unassembled WGS sequence"/>
</dbReference>
<evidence type="ECO:0000313" key="1">
    <source>
        <dbReference type="EMBL" id="CAD7702226.1"/>
    </source>
</evidence>
<protein>
    <recommendedName>
        <fullName evidence="3">Cysteine desulfurase</fullName>
    </recommendedName>
</protein>
<dbReference type="OrthoDB" id="10250117at2759"/>